<keyword evidence="4" id="KW-1185">Reference proteome</keyword>
<sequence>MASSHHHHQHTHQQTHHTHQFNSCNCTSCCTPCCNSNSCNSLPPPPPPPPANPADQLLQALATSLLLQSQPQPQPYPQFQTPIPSSIPPIPPPVPFFYSPEHLAPNQYQYTFPHKTHQPPSHKSNEPLASLLDRVAALESSLFSNPNAKAIPVPSQKPSFCTNHETYPKTYSSNKPRASLKDLAARTIQVHFRQYLVRRSQILRDLKRLAVMKCHVGALRSAVSHRTDIDPKKVSDQAADMLLQLDFIKSADPMIYEGKRAIEKELVRIIEFVDKIFLREQEIILKETNGKEGEDEEEEEEEEGSTEEEKRLKKKVSFEESGQRSKYHNSEHELFKEVFEGHNGESFQIPKGIFELGDELEFDKMERYSGRKVGKRGGGSSAPVAAQNEARYDERR</sequence>
<accession>A0A833V4U9</accession>
<feature type="compositionally biased region" description="Basic and acidic residues" evidence="2">
    <location>
        <begin position="307"/>
        <end position="330"/>
    </location>
</feature>
<dbReference type="EMBL" id="SWLB01000022">
    <property type="protein sequence ID" value="KAF3324042.1"/>
    <property type="molecule type" value="Genomic_DNA"/>
</dbReference>
<dbReference type="PANTHER" id="PTHR33322">
    <property type="entry name" value="BAG DOMAIN CONTAINING PROTEIN, EXPRESSED"/>
    <property type="match status" value="1"/>
</dbReference>
<proteinExistence type="predicted"/>
<evidence type="ECO:0000313" key="4">
    <source>
        <dbReference type="Proteomes" id="UP000623129"/>
    </source>
</evidence>
<protein>
    <submittedName>
        <fullName evidence="3">BAG family molecular chaperone regulator 8</fullName>
    </submittedName>
</protein>
<dbReference type="Proteomes" id="UP000623129">
    <property type="component" value="Unassembled WGS sequence"/>
</dbReference>
<dbReference type="InterPro" id="IPR040400">
    <property type="entry name" value="BAG5/6/7/8"/>
</dbReference>
<dbReference type="GO" id="GO:0009506">
    <property type="term" value="C:plasmodesma"/>
    <property type="evidence" value="ECO:0007669"/>
    <property type="project" value="TreeGrafter"/>
</dbReference>
<feature type="compositionally biased region" description="Acidic residues" evidence="2">
    <location>
        <begin position="293"/>
        <end position="306"/>
    </location>
</feature>
<evidence type="ECO:0000256" key="1">
    <source>
        <dbReference type="ARBA" id="ARBA00023186"/>
    </source>
</evidence>
<feature type="region of interest" description="Disordered" evidence="2">
    <location>
        <begin position="288"/>
        <end position="330"/>
    </location>
</feature>
<evidence type="ECO:0000256" key="2">
    <source>
        <dbReference type="SAM" id="MobiDB-lite"/>
    </source>
</evidence>
<comment type="caution">
    <text evidence="3">The sequence shown here is derived from an EMBL/GenBank/DDBJ whole genome shotgun (WGS) entry which is preliminary data.</text>
</comment>
<dbReference type="AlphaFoldDB" id="A0A833V4U9"/>
<evidence type="ECO:0000313" key="3">
    <source>
        <dbReference type="EMBL" id="KAF3324042.1"/>
    </source>
</evidence>
<dbReference type="PANTHER" id="PTHR33322:SF18">
    <property type="entry name" value="BAG FAMILY MOLECULAR CHAPERONE REGULATOR 8, CHLOROPLASTIC"/>
    <property type="match status" value="1"/>
</dbReference>
<reference evidence="3" key="1">
    <citation type="submission" date="2020-01" db="EMBL/GenBank/DDBJ databases">
        <title>Genome sequence of Kobresia littledalei, the first chromosome-level genome in the family Cyperaceae.</title>
        <authorList>
            <person name="Qu G."/>
        </authorList>
    </citation>
    <scope>NUCLEOTIDE SEQUENCE</scope>
    <source>
        <strain evidence="3">C.B.Clarke</strain>
        <tissue evidence="3">Leaf</tissue>
    </source>
</reference>
<dbReference type="GO" id="GO:0006457">
    <property type="term" value="P:protein folding"/>
    <property type="evidence" value="ECO:0007669"/>
    <property type="project" value="TreeGrafter"/>
</dbReference>
<dbReference type="OrthoDB" id="1100735at2759"/>
<feature type="region of interest" description="Disordered" evidence="2">
    <location>
        <begin position="370"/>
        <end position="396"/>
    </location>
</feature>
<gene>
    <name evidence="3" type="ORF">FCM35_KLT11509</name>
</gene>
<keyword evidence="1" id="KW-0143">Chaperone</keyword>
<name>A0A833V4U9_9POAL</name>
<organism evidence="3 4">
    <name type="scientific">Carex littledalei</name>
    <dbReference type="NCBI Taxonomy" id="544730"/>
    <lineage>
        <taxon>Eukaryota</taxon>
        <taxon>Viridiplantae</taxon>
        <taxon>Streptophyta</taxon>
        <taxon>Embryophyta</taxon>
        <taxon>Tracheophyta</taxon>
        <taxon>Spermatophyta</taxon>
        <taxon>Magnoliopsida</taxon>
        <taxon>Liliopsida</taxon>
        <taxon>Poales</taxon>
        <taxon>Cyperaceae</taxon>
        <taxon>Cyperoideae</taxon>
        <taxon>Cariceae</taxon>
        <taxon>Carex</taxon>
        <taxon>Carex subgen. Euthyceras</taxon>
    </lineage>
</organism>